<comment type="similarity">
    <text evidence="1">Belongs to the sigma-70 factor family. ECF subfamily.</text>
</comment>
<reference evidence="7 8" key="1">
    <citation type="submission" date="2024-11" db="EMBL/GenBank/DDBJ databases">
        <authorList>
            <person name="Heng Y.C."/>
            <person name="Lim A.C.H."/>
            <person name="Lee J.K.Y."/>
            <person name="Kittelmann S."/>
        </authorList>
    </citation>
    <scope>NUCLEOTIDE SEQUENCE [LARGE SCALE GENOMIC DNA]</scope>
    <source>
        <strain evidence="7 8">WILCCON 0185</strain>
    </source>
</reference>
<comment type="caution">
    <text evidence="7">The sequence shown here is derived from an EMBL/GenBank/DDBJ whole genome shotgun (WGS) entry which is preliminary data.</text>
</comment>
<protein>
    <submittedName>
        <fullName evidence="7">RNA polymerase sigma factor SigY</fullName>
    </submittedName>
</protein>
<dbReference type="CDD" id="cd06171">
    <property type="entry name" value="Sigma70_r4"/>
    <property type="match status" value="1"/>
</dbReference>
<dbReference type="Pfam" id="PF04542">
    <property type="entry name" value="Sigma70_r2"/>
    <property type="match status" value="1"/>
</dbReference>
<evidence type="ECO:0000259" key="6">
    <source>
        <dbReference type="Pfam" id="PF08281"/>
    </source>
</evidence>
<feature type="domain" description="RNA polymerase sigma factor 70 region 4 type 2" evidence="6">
    <location>
        <begin position="115"/>
        <end position="166"/>
    </location>
</feature>
<dbReference type="InterPro" id="IPR007627">
    <property type="entry name" value="RNA_pol_sigma70_r2"/>
</dbReference>
<evidence type="ECO:0000313" key="7">
    <source>
        <dbReference type="EMBL" id="MFL0246831.1"/>
    </source>
</evidence>
<dbReference type="InterPro" id="IPR036388">
    <property type="entry name" value="WH-like_DNA-bd_sf"/>
</dbReference>
<dbReference type="Gene3D" id="1.10.1740.10">
    <property type="match status" value="1"/>
</dbReference>
<feature type="domain" description="RNA polymerase sigma-70 region 2" evidence="5">
    <location>
        <begin position="27"/>
        <end position="88"/>
    </location>
</feature>
<dbReference type="EMBL" id="JBJHZZ010000003">
    <property type="protein sequence ID" value="MFL0246831.1"/>
    <property type="molecule type" value="Genomic_DNA"/>
</dbReference>
<dbReference type="InterPro" id="IPR039425">
    <property type="entry name" value="RNA_pol_sigma-70-like"/>
</dbReference>
<dbReference type="InterPro" id="IPR013324">
    <property type="entry name" value="RNA_pol_sigma_r3/r4-like"/>
</dbReference>
<dbReference type="InterPro" id="IPR013325">
    <property type="entry name" value="RNA_pol_sigma_r2"/>
</dbReference>
<proteinExistence type="inferred from homology"/>
<keyword evidence="2" id="KW-0805">Transcription regulation</keyword>
<dbReference type="NCBIfam" id="TIGR02937">
    <property type="entry name" value="sigma70-ECF"/>
    <property type="match status" value="1"/>
</dbReference>
<evidence type="ECO:0000256" key="1">
    <source>
        <dbReference type="ARBA" id="ARBA00010641"/>
    </source>
</evidence>
<dbReference type="RefSeq" id="WP_406769299.1">
    <property type="nucleotide sequence ID" value="NZ_JBJHZZ010000003.1"/>
</dbReference>
<dbReference type="SUPFAM" id="SSF88946">
    <property type="entry name" value="Sigma2 domain of RNA polymerase sigma factors"/>
    <property type="match status" value="1"/>
</dbReference>
<dbReference type="PANTHER" id="PTHR43133">
    <property type="entry name" value="RNA POLYMERASE ECF-TYPE SIGMA FACTO"/>
    <property type="match status" value="1"/>
</dbReference>
<evidence type="ECO:0000313" key="8">
    <source>
        <dbReference type="Proteomes" id="UP001623591"/>
    </source>
</evidence>
<evidence type="ECO:0000256" key="2">
    <source>
        <dbReference type="ARBA" id="ARBA00023015"/>
    </source>
</evidence>
<dbReference type="Gene3D" id="1.10.10.10">
    <property type="entry name" value="Winged helix-like DNA-binding domain superfamily/Winged helix DNA-binding domain"/>
    <property type="match status" value="1"/>
</dbReference>
<dbReference type="PANTHER" id="PTHR43133:SF60">
    <property type="entry name" value="RNA POLYMERASE SIGMA FACTOR SIGV"/>
    <property type="match status" value="1"/>
</dbReference>
<name>A0ABW8T2R7_9CLOT</name>
<sequence>MLEELDLVNKAKQGNKSALNTLLTNNFNVLKGYIIKMTGNKVLSEDIIQESMLKAVLNIHKFKPEYKFSTWIIKISTNVYIDYLRKNKVSEEINDNIDIGSISLEDSVINSLEYEEVMNILLNISYEKRAVFILKHYYGYKYEEIAQIMKCPVGTVRSRLNNAIKQIASEFEERGLI</sequence>
<keyword evidence="3" id="KW-0731">Sigma factor</keyword>
<dbReference type="InterPro" id="IPR013249">
    <property type="entry name" value="RNA_pol_sigma70_r4_t2"/>
</dbReference>
<organism evidence="7 8">
    <name type="scientific">Candidatus Clostridium stratigraminis</name>
    <dbReference type="NCBI Taxonomy" id="3381661"/>
    <lineage>
        <taxon>Bacteria</taxon>
        <taxon>Bacillati</taxon>
        <taxon>Bacillota</taxon>
        <taxon>Clostridia</taxon>
        <taxon>Eubacteriales</taxon>
        <taxon>Clostridiaceae</taxon>
        <taxon>Clostridium</taxon>
    </lineage>
</organism>
<dbReference type="Pfam" id="PF08281">
    <property type="entry name" value="Sigma70_r4_2"/>
    <property type="match status" value="1"/>
</dbReference>
<evidence type="ECO:0000256" key="4">
    <source>
        <dbReference type="ARBA" id="ARBA00023163"/>
    </source>
</evidence>
<dbReference type="SUPFAM" id="SSF88659">
    <property type="entry name" value="Sigma3 and sigma4 domains of RNA polymerase sigma factors"/>
    <property type="match status" value="1"/>
</dbReference>
<keyword evidence="4" id="KW-0804">Transcription</keyword>
<dbReference type="InterPro" id="IPR014284">
    <property type="entry name" value="RNA_pol_sigma-70_dom"/>
</dbReference>
<dbReference type="NCBIfam" id="NF007216">
    <property type="entry name" value="PRK09638.1"/>
    <property type="match status" value="1"/>
</dbReference>
<evidence type="ECO:0000256" key="3">
    <source>
        <dbReference type="ARBA" id="ARBA00023082"/>
    </source>
</evidence>
<keyword evidence="8" id="KW-1185">Reference proteome</keyword>
<dbReference type="Proteomes" id="UP001623591">
    <property type="component" value="Unassembled WGS sequence"/>
</dbReference>
<evidence type="ECO:0000259" key="5">
    <source>
        <dbReference type="Pfam" id="PF04542"/>
    </source>
</evidence>
<accession>A0ABW8T2R7</accession>
<gene>
    <name evidence="7" type="primary">sigY</name>
    <name evidence="7" type="ORF">ACJDUG_07600</name>
</gene>